<dbReference type="InterPro" id="IPR011042">
    <property type="entry name" value="6-blade_b-propeller_TolB-like"/>
</dbReference>
<dbReference type="SUPFAM" id="SSF48371">
    <property type="entry name" value="ARM repeat"/>
    <property type="match status" value="1"/>
</dbReference>
<dbReference type="InterPro" id="IPR009056">
    <property type="entry name" value="Cyt_c-like_dom"/>
</dbReference>
<keyword evidence="5" id="KW-0732">Signal</keyword>
<evidence type="ECO:0000256" key="2">
    <source>
        <dbReference type="ARBA" id="ARBA00022723"/>
    </source>
</evidence>
<dbReference type="InterPro" id="IPR036909">
    <property type="entry name" value="Cyt_c-like_dom_sf"/>
</dbReference>
<feature type="domain" description="Cytochrome c" evidence="6">
    <location>
        <begin position="848"/>
        <end position="981"/>
    </location>
</feature>
<evidence type="ECO:0000256" key="1">
    <source>
        <dbReference type="ARBA" id="ARBA00022617"/>
    </source>
</evidence>
<dbReference type="Pfam" id="PF23500">
    <property type="entry name" value="DUF7133"/>
    <property type="match status" value="1"/>
</dbReference>
<dbReference type="SUPFAM" id="SSF63829">
    <property type="entry name" value="Calcium-dependent phosphotriesterase"/>
    <property type="match status" value="1"/>
</dbReference>
<dbReference type="Gene3D" id="1.10.760.10">
    <property type="entry name" value="Cytochrome c-like domain"/>
    <property type="match status" value="1"/>
</dbReference>
<name>A3ZS76_9BACT</name>
<evidence type="ECO:0000313" key="7">
    <source>
        <dbReference type="EMBL" id="EAQ80534.1"/>
    </source>
</evidence>
<dbReference type="RefSeq" id="WP_002650768.1">
    <property type="nucleotide sequence ID" value="NZ_CH672376.1"/>
</dbReference>
<dbReference type="Gene3D" id="2.120.10.30">
    <property type="entry name" value="TolB, C-terminal domain"/>
    <property type="match status" value="1"/>
</dbReference>
<evidence type="ECO:0000256" key="3">
    <source>
        <dbReference type="ARBA" id="ARBA00023004"/>
    </source>
</evidence>
<comment type="caution">
    <text evidence="7">The sequence shown here is derived from an EMBL/GenBank/DDBJ whole genome shotgun (WGS) entry which is preliminary data.</text>
</comment>
<dbReference type="eggNOG" id="COG3474">
    <property type="taxonomic scope" value="Bacteria"/>
</dbReference>
<dbReference type="Gene3D" id="1.25.10.10">
    <property type="entry name" value="Leucine-rich Repeat Variant"/>
    <property type="match status" value="1"/>
</dbReference>
<evidence type="ECO:0000256" key="4">
    <source>
        <dbReference type="PROSITE-ProRule" id="PRU00433"/>
    </source>
</evidence>
<evidence type="ECO:0000259" key="6">
    <source>
        <dbReference type="PROSITE" id="PS51007"/>
    </source>
</evidence>
<dbReference type="OrthoDB" id="230287at2"/>
<dbReference type="InterPro" id="IPR016024">
    <property type="entry name" value="ARM-type_fold"/>
</dbReference>
<gene>
    <name evidence="7" type="ORF">DSM3645_14350</name>
</gene>
<organism evidence="7 8">
    <name type="scientific">Blastopirellula marina DSM 3645</name>
    <dbReference type="NCBI Taxonomy" id="314230"/>
    <lineage>
        <taxon>Bacteria</taxon>
        <taxon>Pseudomonadati</taxon>
        <taxon>Planctomycetota</taxon>
        <taxon>Planctomycetia</taxon>
        <taxon>Pirellulales</taxon>
        <taxon>Pirellulaceae</taxon>
        <taxon>Blastopirellula</taxon>
    </lineage>
</organism>
<dbReference type="STRING" id="314230.DSM3645_14350"/>
<proteinExistence type="predicted"/>
<dbReference type="PANTHER" id="PTHR33546">
    <property type="entry name" value="LARGE, MULTIFUNCTIONAL SECRETED PROTEIN-RELATED"/>
    <property type="match status" value="1"/>
</dbReference>
<dbReference type="InterPro" id="IPR011989">
    <property type="entry name" value="ARM-like"/>
</dbReference>
<keyword evidence="2 4" id="KW-0479">Metal-binding</keyword>
<dbReference type="InterPro" id="IPR013427">
    <property type="entry name" value="Haem-bd_dom_put"/>
</dbReference>
<keyword evidence="3 4" id="KW-0408">Iron</keyword>
<dbReference type="PANTHER" id="PTHR33546:SF1">
    <property type="entry name" value="LARGE, MULTIFUNCTIONAL SECRETED PROTEIN"/>
    <property type="match status" value="1"/>
</dbReference>
<evidence type="ECO:0000313" key="8">
    <source>
        <dbReference type="Proteomes" id="UP000004358"/>
    </source>
</evidence>
<dbReference type="HOGENOM" id="CLU_004500_1_0_0"/>
<dbReference type="SUPFAM" id="SSF46626">
    <property type="entry name" value="Cytochrome c"/>
    <property type="match status" value="1"/>
</dbReference>
<dbReference type="GO" id="GO:0046872">
    <property type="term" value="F:metal ion binding"/>
    <property type="evidence" value="ECO:0007669"/>
    <property type="project" value="UniProtKB-KW"/>
</dbReference>
<dbReference type="NCBIfam" id="TIGR02604">
    <property type="entry name" value="Piru_Ver_Nterm"/>
    <property type="match status" value="1"/>
</dbReference>
<sequence length="981" mass="108135">MNLRPTAGLLGVLLAAWTLVSVDLPTSTAAEPTFLPADESPAPTKPLEPQAGLAAWKARAGFRVELMAAEPLTMDPVAIDWDADGRLWVVEMADYPNGLDGNGKPGGRVRVLENTTADGPYDKSTLFIEGLNFPNGIVAWNDGVIVTAAPEILYLTDTNDDSVCDHKEVLFSGFHEGNQQLRMNGLRWGLDGWIYCASGSHASSYGSGTKIKSHRTGELFQIGSRDFRFHPTTGAVEPLSGPSQFGRNTDGWGNWFGVQNSFPLWHYVLEEKYLQRNPHLIAPESRSLLTKANPRVYPISEIESRFHSHQQSGRFTSACSGMVYRDSLLFPDRQDGAVAHSFTCEPVHNVIQRNVLTRQGVSFTMQRDSADEAVDFLASQDRWCRPVMVRTGPDGALWVVDMYRYVIEHPHWLPEAGKQAVAPYLRAGDGRGRIYRVVPEAGVADPPVRLGEQSTAALVELLDHSNGWIRDAAKRLLLETQDPALETTLRDFLSQDRTPLGRLNALYALHGVGKIDERLLVKGLADPAMPIRRHSLRMAENIADPGPELSQAIANLAEDPDPVIQFQLACSLGQWNQPFAAALMAKLLPKHLATKWTRTALLSSLTAENIAAVARSISELPLENDSVREVYRDVMRMALALDVHQPLLHTFSTNLGEAQDLARTMIAIDIVSRLPKSQREKLPAQAIAAIPQVAQTSRDLIASDTAPTWLKSLAINSLFLVPDKLSADLQLATQVLQPTVSSDLQKALIRRLGEQSTPECCDVLLLGWSAYSPQMRRTVLEVIASQPAWHDRFVQALRDRRLVAADIDLALQQRFLHHPAADQFRVYFESPAGSKKEMSSTTILVDQGDAGRGKIVFQKNCSVCHRFRDAGGQVGPNLGSLTNRTPKNLLEAIVAPNKSVDSKYLNYLIATIDGRVISGIITHESDHSLTILQANGESTAIFREDIEELQSTGKSLMPEGFGKSISHEKMADLVTYLMQQD</sequence>
<accession>A3ZS76</accession>
<dbReference type="GO" id="GO:0020037">
    <property type="term" value="F:heme binding"/>
    <property type="evidence" value="ECO:0007669"/>
    <property type="project" value="InterPro"/>
</dbReference>
<dbReference type="InterPro" id="IPR013428">
    <property type="entry name" value="Membrane-bound_put_N"/>
</dbReference>
<dbReference type="PROSITE" id="PS51007">
    <property type="entry name" value="CYTC"/>
    <property type="match status" value="1"/>
</dbReference>
<protein>
    <submittedName>
        <fullName evidence="7">Cytochrome c-like protein</fullName>
    </submittedName>
</protein>
<evidence type="ECO:0000256" key="5">
    <source>
        <dbReference type="SAM" id="SignalP"/>
    </source>
</evidence>
<keyword evidence="1 4" id="KW-0349">Heme</keyword>
<feature type="chain" id="PRO_5002665050" evidence="5">
    <location>
        <begin position="30"/>
        <end position="981"/>
    </location>
</feature>
<dbReference type="EMBL" id="AANZ01000008">
    <property type="protein sequence ID" value="EAQ80534.1"/>
    <property type="molecule type" value="Genomic_DNA"/>
</dbReference>
<dbReference type="Pfam" id="PF00034">
    <property type="entry name" value="Cytochrom_C"/>
    <property type="match status" value="1"/>
</dbReference>
<dbReference type="Proteomes" id="UP000004358">
    <property type="component" value="Unassembled WGS sequence"/>
</dbReference>
<dbReference type="AlphaFoldDB" id="A3ZS76"/>
<feature type="signal peptide" evidence="5">
    <location>
        <begin position="1"/>
        <end position="29"/>
    </location>
</feature>
<dbReference type="GO" id="GO:0009055">
    <property type="term" value="F:electron transfer activity"/>
    <property type="evidence" value="ECO:0007669"/>
    <property type="project" value="InterPro"/>
</dbReference>
<dbReference type="NCBIfam" id="TIGR02603">
    <property type="entry name" value="CxxCH_TIGR02603"/>
    <property type="match status" value="1"/>
</dbReference>
<reference evidence="7 8" key="1">
    <citation type="submission" date="2006-02" db="EMBL/GenBank/DDBJ databases">
        <authorList>
            <person name="Amann R."/>
            <person name="Ferriera S."/>
            <person name="Johnson J."/>
            <person name="Kravitz S."/>
            <person name="Halpern A."/>
            <person name="Remington K."/>
            <person name="Beeson K."/>
            <person name="Tran B."/>
            <person name="Rogers Y.-H."/>
            <person name="Friedman R."/>
            <person name="Venter J.C."/>
        </authorList>
    </citation>
    <scope>NUCLEOTIDE SEQUENCE [LARGE SCALE GENOMIC DNA]</scope>
    <source>
        <strain evidence="7 8">DSM 3645</strain>
    </source>
</reference>
<dbReference type="InterPro" id="IPR055557">
    <property type="entry name" value="DUF7133"/>
</dbReference>